<gene>
    <name evidence="1" type="ORF">Pyxpy01_00058</name>
</gene>
<evidence type="ECO:0000313" key="1">
    <source>
        <dbReference type="EMBL" id="XAI69356.1"/>
    </source>
</evidence>
<name>A0AAU6VXU2_9VIRU</name>
<proteinExistence type="predicted"/>
<dbReference type="EMBL" id="PP179310">
    <property type="protein sequence ID" value="XAI69356.1"/>
    <property type="molecule type" value="Genomic_DNA"/>
</dbReference>
<organism evidence="1">
    <name type="scientific">Pseudomonas phage Pyxpy01</name>
    <dbReference type="NCBI Taxonomy" id="3138546"/>
    <lineage>
        <taxon>Viruses</taxon>
    </lineage>
</organism>
<reference evidence="1" key="1">
    <citation type="journal article" date="2024" name="J. Gen. Virol.">
        <title>Novel phages of Pseudomonas syringae unveil numerous potential auxiliary metabolic genes.</title>
        <authorList>
            <person name="Feltin C."/>
            <person name="Garneau J.R."/>
            <person name="Morris C.E."/>
            <person name="Berard A."/>
            <person name="Torres-Barcelo C."/>
        </authorList>
    </citation>
    <scope>NUCLEOTIDE SEQUENCE</scope>
</reference>
<sequence length="141" mass="15739">MKALPKGTKVKVIKKGDSAAYHGFRVGETVVAQGELFEGNKIWQHFKDSTGWSQYLQDQHFELVVAEAPVVKATDELLDKDVSKELDINLPSKVVYAIVDADDEIIGCRVDRDKARDTKALLGGKRKGIRIIQYAAVKEIR</sequence>
<accession>A0AAU6VXU2</accession>
<protein>
    <submittedName>
        <fullName evidence="1">Uncharacterized protein</fullName>
    </submittedName>
</protein>